<name>A0A0L0BQ72_LUCCU</name>
<sequence>MSDSNNNSITDIKQNNNSSSSALNITGNSEILTKFSPKIFETYKKLALERGILSYELNARPVSGVGENSYGFILQVCIKATKMLESSPRATKSFVTILKISPKNPAFRAHSRIVDLYRREVFMYQQVFKEFRQLELERLNELKCINDVKLTKSNNFDIVPDILYANLDLQDEFIIFEDLTLSDFKQNSRTNMPSYDLVSATFRSIAKMHAMSFVLQYRKPELFKRLTQQMSDNLFTADMEPLTVEFGKRYIRRTRAMLELDSYSSSKQIEALKHLECNFKDICLQCVDGQRVAPYAVLCHGDFWNNNILYKYDAQQQATSAKLIDFQLSRYASPILDLVHYLFACTERDLRSKHFMEFMDIYHQSLSQHIEFYGHNVEEIYPKTIFLQHLKEFGIYGFCMAAFSIPFFISNTSELPDFDEVAGAIREISSSENSDEEIEGGNEEKVAAHDATTKRLELLEEYDLLSERTLPIFKRRMCGIVKDLEKYEMLGYTLKL</sequence>
<accession>A0A0L0BQ72</accession>
<keyword evidence="3" id="KW-1185">Reference proteome</keyword>
<dbReference type="Pfam" id="PF02958">
    <property type="entry name" value="EcKL"/>
    <property type="match status" value="1"/>
</dbReference>
<dbReference type="AlphaFoldDB" id="A0A0L0BQ72"/>
<dbReference type="SUPFAM" id="SSF56112">
    <property type="entry name" value="Protein kinase-like (PK-like)"/>
    <property type="match status" value="1"/>
</dbReference>
<protein>
    <recommendedName>
        <fullName evidence="1">CHK kinase-like domain-containing protein</fullName>
    </recommendedName>
</protein>
<evidence type="ECO:0000313" key="3">
    <source>
        <dbReference type="Proteomes" id="UP000037069"/>
    </source>
</evidence>
<proteinExistence type="predicted"/>
<dbReference type="OMA" id="YAREVFM"/>
<dbReference type="InterPro" id="IPR015897">
    <property type="entry name" value="CHK_kinase-like"/>
</dbReference>
<dbReference type="PANTHER" id="PTHR11012">
    <property type="entry name" value="PROTEIN KINASE-LIKE DOMAIN-CONTAINING"/>
    <property type="match status" value="1"/>
</dbReference>
<organism evidence="2 3">
    <name type="scientific">Lucilia cuprina</name>
    <name type="common">Green bottle fly</name>
    <name type="synonym">Australian sheep blowfly</name>
    <dbReference type="NCBI Taxonomy" id="7375"/>
    <lineage>
        <taxon>Eukaryota</taxon>
        <taxon>Metazoa</taxon>
        <taxon>Ecdysozoa</taxon>
        <taxon>Arthropoda</taxon>
        <taxon>Hexapoda</taxon>
        <taxon>Insecta</taxon>
        <taxon>Pterygota</taxon>
        <taxon>Neoptera</taxon>
        <taxon>Endopterygota</taxon>
        <taxon>Diptera</taxon>
        <taxon>Brachycera</taxon>
        <taxon>Muscomorpha</taxon>
        <taxon>Oestroidea</taxon>
        <taxon>Calliphoridae</taxon>
        <taxon>Luciliinae</taxon>
        <taxon>Lucilia</taxon>
    </lineage>
</organism>
<dbReference type="EMBL" id="JRES01001542">
    <property type="protein sequence ID" value="KNC22156.1"/>
    <property type="molecule type" value="Genomic_DNA"/>
</dbReference>
<comment type="caution">
    <text evidence="2">The sequence shown here is derived from an EMBL/GenBank/DDBJ whole genome shotgun (WGS) entry which is preliminary data.</text>
</comment>
<evidence type="ECO:0000313" key="2">
    <source>
        <dbReference type="EMBL" id="KNC22156.1"/>
    </source>
</evidence>
<dbReference type="SMART" id="SM00587">
    <property type="entry name" value="CHK"/>
    <property type="match status" value="1"/>
</dbReference>
<dbReference type="STRING" id="7375.A0A0L0BQ72"/>
<dbReference type="PANTHER" id="PTHR11012:SF48">
    <property type="entry name" value="CHK KINASE-LIKE DOMAIN-CONTAINING PROTEIN-RELATED"/>
    <property type="match status" value="1"/>
</dbReference>
<dbReference type="OrthoDB" id="190089at2759"/>
<evidence type="ECO:0000259" key="1">
    <source>
        <dbReference type="SMART" id="SM00587"/>
    </source>
</evidence>
<dbReference type="InterPro" id="IPR004119">
    <property type="entry name" value="EcKL"/>
</dbReference>
<gene>
    <name evidence="2" type="ORF">FF38_00681</name>
</gene>
<dbReference type="Gene3D" id="3.90.1200.10">
    <property type="match status" value="1"/>
</dbReference>
<dbReference type="Proteomes" id="UP000037069">
    <property type="component" value="Unassembled WGS sequence"/>
</dbReference>
<dbReference type="InterPro" id="IPR011009">
    <property type="entry name" value="Kinase-like_dom_sf"/>
</dbReference>
<reference evidence="2 3" key="1">
    <citation type="journal article" date="2015" name="Nat. Commun.">
        <title>Lucilia cuprina genome unlocks parasitic fly biology to underpin future interventions.</title>
        <authorList>
            <person name="Anstead C.A."/>
            <person name="Korhonen P.K."/>
            <person name="Young N.D."/>
            <person name="Hall R.S."/>
            <person name="Jex A.R."/>
            <person name="Murali S.C."/>
            <person name="Hughes D.S."/>
            <person name="Lee S.F."/>
            <person name="Perry T."/>
            <person name="Stroehlein A.J."/>
            <person name="Ansell B.R."/>
            <person name="Breugelmans B."/>
            <person name="Hofmann A."/>
            <person name="Qu J."/>
            <person name="Dugan S."/>
            <person name="Lee S.L."/>
            <person name="Chao H."/>
            <person name="Dinh H."/>
            <person name="Han Y."/>
            <person name="Doddapaneni H.V."/>
            <person name="Worley K.C."/>
            <person name="Muzny D.M."/>
            <person name="Ioannidis P."/>
            <person name="Waterhouse R.M."/>
            <person name="Zdobnov E.M."/>
            <person name="James P.J."/>
            <person name="Bagnall N.H."/>
            <person name="Kotze A.C."/>
            <person name="Gibbs R.A."/>
            <person name="Richards S."/>
            <person name="Batterham P."/>
            <person name="Gasser R.B."/>
        </authorList>
    </citation>
    <scope>NUCLEOTIDE SEQUENCE [LARGE SCALE GENOMIC DNA]</scope>
    <source>
        <strain evidence="2 3">LS</strain>
        <tissue evidence="2">Full body</tissue>
    </source>
</reference>
<feature type="domain" description="CHK kinase-like" evidence="1">
    <location>
        <begin position="174"/>
        <end position="372"/>
    </location>
</feature>